<dbReference type="InterPro" id="IPR002110">
    <property type="entry name" value="Ankyrin_rpt"/>
</dbReference>
<keyword evidence="1" id="KW-0040">ANK repeat</keyword>
<dbReference type="EMBL" id="BLLF01000041">
    <property type="protein sequence ID" value="GFH06485.1"/>
    <property type="molecule type" value="Genomic_DNA"/>
</dbReference>
<dbReference type="AlphaFoldDB" id="A0A699YAU8"/>
<evidence type="ECO:0000313" key="4">
    <source>
        <dbReference type="Proteomes" id="UP000485058"/>
    </source>
</evidence>
<dbReference type="PROSITE" id="PS50297">
    <property type="entry name" value="ANK_REP_REGION"/>
    <property type="match status" value="1"/>
</dbReference>
<comment type="caution">
    <text evidence="3">The sequence shown here is derived from an EMBL/GenBank/DDBJ whole genome shotgun (WGS) entry which is preliminary data.</text>
</comment>
<evidence type="ECO:0000313" key="3">
    <source>
        <dbReference type="EMBL" id="GFH06485.1"/>
    </source>
</evidence>
<reference evidence="3 4" key="1">
    <citation type="submission" date="2020-02" db="EMBL/GenBank/DDBJ databases">
        <title>Draft genome sequence of Haematococcus lacustris strain NIES-144.</title>
        <authorList>
            <person name="Morimoto D."/>
            <person name="Nakagawa S."/>
            <person name="Yoshida T."/>
            <person name="Sawayama S."/>
        </authorList>
    </citation>
    <scope>NUCLEOTIDE SEQUENCE [LARGE SCALE GENOMIC DNA]</scope>
    <source>
        <strain evidence="3 4">NIES-144</strain>
    </source>
</reference>
<sequence>MALNTAARNGDMPALQAAIASGADLNARDNLRRTPLILASWAGQVESVHRGSPHMPTPACQAALKHPV</sequence>
<dbReference type="SUPFAM" id="SSF48403">
    <property type="entry name" value="Ankyrin repeat"/>
    <property type="match status" value="1"/>
</dbReference>
<accession>A0A699YAU8</accession>
<protein>
    <submittedName>
        <fullName evidence="3">ANK_REP_REGION domain-containing protein</fullName>
    </submittedName>
</protein>
<organism evidence="3 4">
    <name type="scientific">Haematococcus lacustris</name>
    <name type="common">Green alga</name>
    <name type="synonym">Haematococcus pluvialis</name>
    <dbReference type="NCBI Taxonomy" id="44745"/>
    <lineage>
        <taxon>Eukaryota</taxon>
        <taxon>Viridiplantae</taxon>
        <taxon>Chlorophyta</taxon>
        <taxon>core chlorophytes</taxon>
        <taxon>Chlorophyceae</taxon>
        <taxon>CS clade</taxon>
        <taxon>Chlamydomonadales</taxon>
        <taxon>Haematococcaceae</taxon>
        <taxon>Haematococcus</taxon>
    </lineage>
</organism>
<dbReference type="PROSITE" id="PS50088">
    <property type="entry name" value="ANK_REPEAT"/>
    <property type="match status" value="1"/>
</dbReference>
<keyword evidence="4" id="KW-1185">Reference proteome</keyword>
<name>A0A699YAU8_HAELA</name>
<dbReference type="Gene3D" id="1.25.40.20">
    <property type="entry name" value="Ankyrin repeat-containing domain"/>
    <property type="match status" value="1"/>
</dbReference>
<evidence type="ECO:0000256" key="2">
    <source>
        <dbReference type="SAM" id="MobiDB-lite"/>
    </source>
</evidence>
<proteinExistence type="predicted"/>
<gene>
    <name evidence="3" type="ORF">HaLaN_01128</name>
</gene>
<feature type="region of interest" description="Disordered" evidence="2">
    <location>
        <begin position="48"/>
        <end position="68"/>
    </location>
</feature>
<feature type="repeat" description="ANK" evidence="1">
    <location>
        <begin position="1"/>
        <end position="30"/>
    </location>
</feature>
<dbReference type="Pfam" id="PF13637">
    <property type="entry name" value="Ank_4"/>
    <property type="match status" value="1"/>
</dbReference>
<evidence type="ECO:0000256" key="1">
    <source>
        <dbReference type="PROSITE-ProRule" id="PRU00023"/>
    </source>
</evidence>
<dbReference type="InterPro" id="IPR036770">
    <property type="entry name" value="Ankyrin_rpt-contain_sf"/>
</dbReference>
<dbReference type="Proteomes" id="UP000485058">
    <property type="component" value="Unassembled WGS sequence"/>
</dbReference>